<gene>
    <name evidence="2" type="ORF">XELAEV_18021080mg</name>
</gene>
<evidence type="ECO:0000313" key="2">
    <source>
        <dbReference type="EMBL" id="OCT87380.1"/>
    </source>
</evidence>
<dbReference type="EMBL" id="CM004471">
    <property type="protein sequence ID" value="OCT87380.1"/>
    <property type="molecule type" value="Genomic_DNA"/>
</dbReference>
<protein>
    <submittedName>
        <fullName evidence="2">Uncharacterized protein</fullName>
    </submittedName>
</protein>
<sequence length="69" mass="7629">MLHFSADKQQSNKIHLPHICLIPSIFCCIMLTGSGNETQWLISGILVNNICIFVLPNVIISISNGFNLC</sequence>
<dbReference type="Proteomes" id="UP000694892">
    <property type="component" value="Chromosome 3S"/>
</dbReference>
<organism evidence="2 3">
    <name type="scientific">Xenopus laevis</name>
    <name type="common">African clawed frog</name>
    <dbReference type="NCBI Taxonomy" id="8355"/>
    <lineage>
        <taxon>Eukaryota</taxon>
        <taxon>Metazoa</taxon>
        <taxon>Chordata</taxon>
        <taxon>Craniata</taxon>
        <taxon>Vertebrata</taxon>
        <taxon>Euteleostomi</taxon>
        <taxon>Amphibia</taxon>
        <taxon>Batrachia</taxon>
        <taxon>Anura</taxon>
        <taxon>Pipoidea</taxon>
        <taxon>Pipidae</taxon>
        <taxon>Xenopodinae</taxon>
        <taxon>Xenopus</taxon>
        <taxon>Xenopus</taxon>
    </lineage>
</organism>
<feature type="transmembrane region" description="Helical" evidence="1">
    <location>
        <begin position="40"/>
        <end position="60"/>
    </location>
</feature>
<reference evidence="3" key="1">
    <citation type="journal article" date="2016" name="Nature">
        <title>Genome evolution in the allotetraploid frog Xenopus laevis.</title>
        <authorList>
            <person name="Session A.M."/>
            <person name="Uno Y."/>
            <person name="Kwon T."/>
            <person name="Chapman J.A."/>
            <person name="Toyoda A."/>
            <person name="Takahashi S."/>
            <person name="Fukui A."/>
            <person name="Hikosaka A."/>
            <person name="Suzuki A."/>
            <person name="Kondo M."/>
            <person name="van Heeringen S.J."/>
            <person name="Quigley I."/>
            <person name="Heinz S."/>
            <person name="Ogino H."/>
            <person name="Ochi H."/>
            <person name="Hellsten U."/>
            <person name="Lyons J.B."/>
            <person name="Simakov O."/>
            <person name="Putnam N."/>
            <person name="Stites J."/>
            <person name="Kuroki Y."/>
            <person name="Tanaka T."/>
            <person name="Michiue T."/>
            <person name="Watanabe M."/>
            <person name="Bogdanovic O."/>
            <person name="Lister R."/>
            <person name="Georgiou G."/>
            <person name="Paranjpe S.S."/>
            <person name="van Kruijsbergen I."/>
            <person name="Shu S."/>
            <person name="Carlson J."/>
            <person name="Kinoshita T."/>
            <person name="Ohta Y."/>
            <person name="Mawaribuchi S."/>
            <person name="Jenkins J."/>
            <person name="Grimwood J."/>
            <person name="Schmutz J."/>
            <person name="Mitros T."/>
            <person name="Mozaffari S.V."/>
            <person name="Suzuki Y."/>
            <person name="Haramoto Y."/>
            <person name="Yamamoto T.S."/>
            <person name="Takagi C."/>
            <person name="Heald R."/>
            <person name="Miller K."/>
            <person name="Haudenschild C."/>
            <person name="Kitzman J."/>
            <person name="Nakayama T."/>
            <person name="Izutsu Y."/>
            <person name="Robert J."/>
            <person name="Fortriede J."/>
            <person name="Burns K."/>
            <person name="Lotay V."/>
            <person name="Karimi K."/>
            <person name="Yasuoka Y."/>
            <person name="Dichmann D.S."/>
            <person name="Flajnik M.F."/>
            <person name="Houston D.W."/>
            <person name="Shendure J."/>
            <person name="DuPasquier L."/>
            <person name="Vize P.D."/>
            <person name="Zorn A.M."/>
            <person name="Ito M."/>
            <person name="Marcotte E.M."/>
            <person name="Wallingford J.B."/>
            <person name="Ito Y."/>
            <person name="Asashima M."/>
            <person name="Ueno N."/>
            <person name="Matsuda Y."/>
            <person name="Veenstra G.J."/>
            <person name="Fujiyama A."/>
            <person name="Harland R.M."/>
            <person name="Taira M."/>
            <person name="Rokhsar D.S."/>
        </authorList>
    </citation>
    <scope>NUCLEOTIDE SEQUENCE [LARGE SCALE GENOMIC DNA]</scope>
    <source>
        <strain evidence="3">J</strain>
    </source>
</reference>
<evidence type="ECO:0000313" key="3">
    <source>
        <dbReference type="Proteomes" id="UP000694892"/>
    </source>
</evidence>
<name>A0A974HRA0_XENLA</name>
<keyword evidence="1" id="KW-0472">Membrane</keyword>
<proteinExistence type="predicted"/>
<accession>A0A974HRA0</accession>
<evidence type="ECO:0000256" key="1">
    <source>
        <dbReference type="SAM" id="Phobius"/>
    </source>
</evidence>
<feature type="transmembrane region" description="Helical" evidence="1">
    <location>
        <begin position="16"/>
        <end position="34"/>
    </location>
</feature>
<keyword evidence="1" id="KW-1133">Transmembrane helix</keyword>
<keyword evidence="1" id="KW-0812">Transmembrane</keyword>
<dbReference type="AlphaFoldDB" id="A0A974HRA0"/>